<dbReference type="EMBL" id="LRFC01000001">
    <property type="protein sequence ID" value="KZE69083.1"/>
    <property type="molecule type" value="Genomic_DNA"/>
</dbReference>
<gene>
    <name evidence="2" type="ORF">AWM68_02115</name>
</gene>
<keyword evidence="1" id="KW-0812">Transmembrane</keyword>
<evidence type="ECO:0000256" key="1">
    <source>
        <dbReference type="SAM" id="Phobius"/>
    </source>
</evidence>
<evidence type="ECO:0000313" key="2">
    <source>
        <dbReference type="EMBL" id="KZE69083.1"/>
    </source>
</evidence>
<protein>
    <submittedName>
        <fullName evidence="2">Uncharacterized protein</fullName>
    </submittedName>
</protein>
<feature type="transmembrane region" description="Helical" evidence="1">
    <location>
        <begin position="102"/>
        <end position="121"/>
    </location>
</feature>
<reference evidence="3" key="1">
    <citation type="submission" date="2016-01" db="EMBL/GenBank/DDBJ databases">
        <title>Draft genome of Chromobacterium sp. F49.</title>
        <authorList>
            <person name="Hong K.W."/>
        </authorList>
    </citation>
    <scope>NUCLEOTIDE SEQUENCE [LARGE SCALE GENOMIC DNA]</scope>
    <source>
        <strain evidence="3">P7IIIA</strain>
    </source>
</reference>
<keyword evidence="1" id="KW-1133">Transmembrane helix</keyword>
<proteinExistence type="predicted"/>
<evidence type="ECO:0000313" key="3">
    <source>
        <dbReference type="Proteomes" id="UP000076567"/>
    </source>
</evidence>
<dbReference type="AlphaFoldDB" id="A0A165P5W9"/>
<keyword evidence="1" id="KW-0472">Membrane</keyword>
<feature type="transmembrane region" description="Helical" evidence="1">
    <location>
        <begin position="38"/>
        <end position="58"/>
    </location>
</feature>
<dbReference type="Proteomes" id="UP000076567">
    <property type="component" value="Unassembled WGS sequence"/>
</dbReference>
<comment type="caution">
    <text evidence="2">The sequence shown here is derived from an EMBL/GenBank/DDBJ whole genome shotgun (WGS) entry which is preliminary data.</text>
</comment>
<accession>A0A165P5W9</accession>
<organism evidence="2 3">
    <name type="scientific">Fictibacillus phosphorivorans</name>
    <dbReference type="NCBI Taxonomy" id="1221500"/>
    <lineage>
        <taxon>Bacteria</taxon>
        <taxon>Bacillati</taxon>
        <taxon>Bacillota</taxon>
        <taxon>Bacilli</taxon>
        <taxon>Bacillales</taxon>
        <taxon>Fictibacillaceae</taxon>
        <taxon>Fictibacillus</taxon>
    </lineage>
</organism>
<name>A0A165P5W9_9BACL</name>
<keyword evidence="3" id="KW-1185">Reference proteome</keyword>
<feature type="transmembrane region" description="Helical" evidence="1">
    <location>
        <begin position="70"/>
        <end position="90"/>
    </location>
</feature>
<feature type="transmembrane region" description="Helical" evidence="1">
    <location>
        <begin position="12"/>
        <end position="32"/>
    </location>
</feature>
<sequence>MCGGAFIFTRKIIVANFTSIIMTIFNATILGMELGLFIGMYLFPLVNFYGCLSSMVSDFLTKRIHGLPRFFIAGVIHLFFATSILIYTLITEYTNDITIRKIINDIFLMQPIMSAVIFWLLDELFRKRKVRSKCRNLLNKLGELRI</sequence>